<dbReference type="CDD" id="cd12913">
    <property type="entry name" value="PDC1_MCP_like"/>
    <property type="match status" value="1"/>
</dbReference>
<keyword evidence="4" id="KW-0997">Cell inner membrane</keyword>
<dbReference type="Pfam" id="PF00672">
    <property type="entry name" value="HAMP"/>
    <property type="match status" value="1"/>
</dbReference>
<dbReference type="GO" id="GO:0006935">
    <property type="term" value="P:chemotaxis"/>
    <property type="evidence" value="ECO:0007669"/>
    <property type="project" value="UniProtKB-KW"/>
</dbReference>
<dbReference type="PROSITE" id="PS50111">
    <property type="entry name" value="CHEMOTAXIS_TRANSDUC_2"/>
    <property type="match status" value="1"/>
</dbReference>
<evidence type="ECO:0000256" key="6">
    <source>
        <dbReference type="ARBA" id="ARBA00022989"/>
    </source>
</evidence>
<dbReference type="PANTHER" id="PTHR32089">
    <property type="entry name" value="METHYL-ACCEPTING CHEMOTAXIS PROTEIN MCPB"/>
    <property type="match status" value="1"/>
</dbReference>
<reference evidence="16 17" key="1">
    <citation type="submission" date="2015-12" db="EMBL/GenBank/DDBJ databases">
        <title>Genome sequence of Thalassospira lucentensis MCCC 1A02072.</title>
        <authorList>
            <person name="Lu L."/>
            <person name="Lai Q."/>
            <person name="Shao Z."/>
            <person name="Qian P."/>
        </authorList>
    </citation>
    <scope>NUCLEOTIDE SEQUENCE [LARGE SCALE GENOMIC DNA]</scope>
    <source>
        <strain evidence="16 17">MCCC 1A02072</strain>
    </source>
</reference>
<dbReference type="SMART" id="SM00283">
    <property type="entry name" value="MA"/>
    <property type="match status" value="1"/>
</dbReference>
<evidence type="ECO:0000259" key="15">
    <source>
        <dbReference type="PROSITE" id="PS50885"/>
    </source>
</evidence>
<dbReference type="Gene3D" id="1.10.8.500">
    <property type="entry name" value="HAMP domain in histidine kinase"/>
    <property type="match status" value="1"/>
</dbReference>
<evidence type="ECO:0000256" key="11">
    <source>
        <dbReference type="SAM" id="MobiDB-lite"/>
    </source>
</evidence>
<feature type="domain" description="Methyl-accepting transducer" evidence="13">
    <location>
        <begin position="428"/>
        <end position="671"/>
    </location>
</feature>
<evidence type="ECO:0008006" key="18">
    <source>
        <dbReference type="Google" id="ProtNLM"/>
    </source>
</evidence>
<dbReference type="Pfam" id="PF00015">
    <property type="entry name" value="MCPsignal"/>
    <property type="match status" value="1"/>
</dbReference>
<evidence type="ECO:0000256" key="8">
    <source>
        <dbReference type="ARBA" id="ARBA00023224"/>
    </source>
</evidence>
<keyword evidence="3" id="KW-0145">Chemotaxis</keyword>
<comment type="similarity">
    <text evidence="9">Belongs to the methyl-accepting chemotaxis (MCP) protein family.</text>
</comment>
<evidence type="ECO:0000313" key="16">
    <source>
        <dbReference type="EMBL" id="KZB62180.1"/>
    </source>
</evidence>
<sequence length="691" mass="73143">MRFSNLSLGAKLTCVSALAIAFCLIVGIFLQTAQTSKTTEELTVGEARAVGQFHAEQASRVLNGGMLVAKNLAGAFRALREQGGADRKAYNEILNRTLIDNPSLAGAWSGFEPDALDGKDADYKGEGEPFGDGTGKYVTYYYNFGGGITPYHLTGLDNPEVNEYYTEPKRTNKPYLTDAITYDIQGRDVVLTSFVYPVQDSGGKFLGVMGVDLELNALSERFAQLAPFGTGTVNLVSAQGTWVAHENPDIRGTKLDAAKTTDAAILDAMKSGQSRQIDDGEIMHLIVPVAIEGYPNQWGVVVNVPLETVFAPADSLRNATLIGGVVLLIVVIAVILLSTNAMVARPMTRVAGVIADLEKGNFNVTVPYHDRSDEIGAIAKALEAFKEASAGMQQAERDKREAEHRASEERNRTRLQMAEEFEKSVGSIVVKVTDSAGDMEKVSRQMRRAADESSEQATVVAAAADEASANVQTVASASEELSASIQEISSQVARSSEIANNAVDEASRANAMVTGLAEAADRIGQVVSLINDIASQTNLLALNATIEAARAGEAGKGFAVVASEVKNLANQTAKATEDIAQQIGSIQSETHNTVGAIEKITETISNINEITSAIAAAVEQQGAATAEISGNVQQAAAGTNEVSSSIGIVRNTSQQTGDAASNVQAGATELAAQARNLDTQVKNFLDRLRHI</sequence>
<dbReference type="GO" id="GO:0007165">
    <property type="term" value="P:signal transduction"/>
    <property type="evidence" value="ECO:0007669"/>
    <property type="project" value="UniProtKB-KW"/>
</dbReference>
<keyword evidence="7 12" id="KW-0472">Membrane</keyword>
<dbReference type="PROSITE" id="PS50192">
    <property type="entry name" value="T_SNARE"/>
    <property type="match status" value="1"/>
</dbReference>
<feature type="domain" description="T-SNARE coiled-coil homology" evidence="14">
    <location>
        <begin position="587"/>
        <end position="649"/>
    </location>
</feature>
<name>A0A154L2E5_9PROT</name>
<evidence type="ECO:0000256" key="10">
    <source>
        <dbReference type="PROSITE-ProRule" id="PRU00284"/>
    </source>
</evidence>
<dbReference type="SUPFAM" id="SSF58104">
    <property type="entry name" value="Methyl-accepting chemotaxis protein (MCP) signaling domain"/>
    <property type="match status" value="1"/>
</dbReference>
<gene>
    <name evidence="16" type="ORF">AUP42_04280</name>
</gene>
<dbReference type="AlphaFoldDB" id="A0A154L2E5"/>
<dbReference type="GO" id="GO:0005886">
    <property type="term" value="C:plasma membrane"/>
    <property type="evidence" value="ECO:0007669"/>
    <property type="project" value="UniProtKB-SubCell"/>
</dbReference>
<evidence type="ECO:0000256" key="3">
    <source>
        <dbReference type="ARBA" id="ARBA00022500"/>
    </source>
</evidence>
<dbReference type="PROSITE" id="PS50885">
    <property type="entry name" value="HAMP"/>
    <property type="match status" value="1"/>
</dbReference>
<dbReference type="OrthoDB" id="9814362at2"/>
<dbReference type="CDD" id="cd11386">
    <property type="entry name" value="MCP_signal"/>
    <property type="match status" value="1"/>
</dbReference>
<keyword evidence="8 10" id="KW-0807">Transducer</keyword>
<evidence type="ECO:0000256" key="2">
    <source>
        <dbReference type="ARBA" id="ARBA00022475"/>
    </source>
</evidence>
<evidence type="ECO:0000256" key="9">
    <source>
        <dbReference type="ARBA" id="ARBA00029447"/>
    </source>
</evidence>
<evidence type="ECO:0000256" key="1">
    <source>
        <dbReference type="ARBA" id="ARBA00004429"/>
    </source>
</evidence>
<dbReference type="Gene3D" id="3.30.450.20">
    <property type="entry name" value="PAS domain"/>
    <property type="match status" value="2"/>
</dbReference>
<dbReference type="CDD" id="cd18774">
    <property type="entry name" value="PDC2_HK_sensor"/>
    <property type="match status" value="1"/>
</dbReference>
<protein>
    <recommendedName>
        <fullName evidence="18">Chemotaxis protein</fullName>
    </recommendedName>
</protein>
<dbReference type="PANTHER" id="PTHR32089:SF112">
    <property type="entry name" value="LYSOZYME-LIKE PROTEIN-RELATED"/>
    <property type="match status" value="1"/>
</dbReference>
<evidence type="ECO:0000259" key="14">
    <source>
        <dbReference type="PROSITE" id="PS50192"/>
    </source>
</evidence>
<dbReference type="CDD" id="cd06225">
    <property type="entry name" value="HAMP"/>
    <property type="match status" value="1"/>
</dbReference>
<feature type="domain" description="HAMP" evidence="15">
    <location>
        <begin position="341"/>
        <end position="394"/>
    </location>
</feature>
<evidence type="ECO:0000313" key="17">
    <source>
        <dbReference type="Proteomes" id="UP000076335"/>
    </source>
</evidence>
<dbReference type="InterPro" id="IPR003660">
    <property type="entry name" value="HAMP_dom"/>
</dbReference>
<keyword evidence="2" id="KW-1003">Cell membrane</keyword>
<feature type="transmembrane region" description="Helical" evidence="12">
    <location>
        <begin position="319"/>
        <end position="339"/>
    </location>
</feature>
<dbReference type="Gene3D" id="1.10.287.950">
    <property type="entry name" value="Methyl-accepting chemotaxis protein"/>
    <property type="match status" value="1"/>
</dbReference>
<dbReference type="InterPro" id="IPR004089">
    <property type="entry name" value="MCPsignal_dom"/>
</dbReference>
<dbReference type="Pfam" id="PF02743">
    <property type="entry name" value="dCache_1"/>
    <property type="match status" value="1"/>
</dbReference>
<feature type="compositionally biased region" description="Basic and acidic residues" evidence="11">
    <location>
        <begin position="395"/>
        <end position="411"/>
    </location>
</feature>
<comment type="caution">
    <text evidence="16">The sequence shown here is derived from an EMBL/GenBank/DDBJ whole genome shotgun (WGS) entry which is preliminary data.</text>
</comment>
<dbReference type="InterPro" id="IPR033479">
    <property type="entry name" value="dCache_1"/>
</dbReference>
<dbReference type="SMART" id="SM00304">
    <property type="entry name" value="HAMP"/>
    <property type="match status" value="1"/>
</dbReference>
<keyword evidence="5 12" id="KW-0812">Transmembrane</keyword>
<evidence type="ECO:0000259" key="13">
    <source>
        <dbReference type="PROSITE" id="PS50111"/>
    </source>
</evidence>
<organism evidence="16 17">
    <name type="scientific">Thalassospira lucentensis</name>
    <dbReference type="NCBI Taxonomy" id="168935"/>
    <lineage>
        <taxon>Bacteria</taxon>
        <taxon>Pseudomonadati</taxon>
        <taxon>Pseudomonadota</taxon>
        <taxon>Alphaproteobacteria</taxon>
        <taxon>Rhodospirillales</taxon>
        <taxon>Thalassospiraceae</taxon>
        <taxon>Thalassospira</taxon>
    </lineage>
</organism>
<evidence type="ECO:0000256" key="4">
    <source>
        <dbReference type="ARBA" id="ARBA00022519"/>
    </source>
</evidence>
<dbReference type="RefSeq" id="WP_062952758.1">
    <property type="nucleotide sequence ID" value="NZ_LPVY01000021.1"/>
</dbReference>
<comment type="subcellular location">
    <subcellularLocation>
        <location evidence="1">Cell inner membrane</location>
        <topology evidence="1">Multi-pass membrane protein</topology>
    </subcellularLocation>
</comment>
<dbReference type="EMBL" id="LPVY01000021">
    <property type="protein sequence ID" value="KZB62180.1"/>
    <property type="molecule type" value="Genomic_DNA"/>
</dbReference>
<evidence type="ECO:0000256" key="5">
    <source>
        <dbReference type="ARBA" id="ARBA00022692"/>
    </source>
</evidence>
<accession>A0A154L2E5</accession>
<evidence type="ECO:0000256" key="7">
    <source>
        <dbReference type="ARBA" id="ARBA00023136"/>
    </source>
</evidence>
<dbReference type="Proteomes" id="UP000076335">
    <property type="component" value="Unassembled WGS sequence"/>
</dbReference>
<evidence type="ECO:0000256" key="12">
    <source>
        <dbReference type="SAM" id="Phobius"/>
    </source>
</evidence>
<proteinExistence type="inferred from homology"/>
<feature type="region of interest" description="Disordered" evidence="11">
    <location>
        <begin position="390"/>
        <end position="411"/>
    </location>
</feature>
<keyword evidence="6 12" id="KW-1133">Transmembrane helix</keyword>
<dbReference type="InterPro" id="IPR000727">
    <property type="entry name" value="T_SNARE_dom"/>
</dbReference>